<gene>
    <name evidence="6" type="ORF">HDK90DRAFT_312705</name>
</gene>
<evidence type="ECO:0000313" key="7">
    <source>
        <dbReference type="Proteomes" id="UP001492380"/>
    </source>
</evidence>
<evidence type="ECO:0000256" key="2">
    <source>
        <dbReference type="ARBA" id="ARBA00022692"/>
    </source>
</evidence>
<evidence type="ECO:0008006" key="8">
    <source>
        <dbReference type="Google" id="ProtNLM"/>
    </source>
</evidence>
<keyword evidence="2 5" id="KW-0812">Transmembrane</keyword>
<dbReference type="Pfam" id="PF01544">
    <property type="entry name" value="CorA"/>
    <property type="match status" value="1"/>
</dbReference>
<dbReference type="Proteomes" id="UP001492380">
    <property type="component" value="Unassembled WGS sequence"/>
</dbReference>
<comment type="caution">
    <text evidence="6">The sequence shown here is derived from an EMBL/GenBank/DDBJ whole genome shotgun (WGS) entry which is preliminary data.</text>
</comment>
<proteinExistence type="predicted"/>
<feature type="transmembrane region" description="Helical" evidence="5">
    <location>
        <begin position="294"/>
        <end position="314"/>
    </location>
</feature>
<evidence type="ECO:0000256" key="3">
    <source>
        <dbReference type="ARBA" id="ARBA00022989"/>
    </source>
</evidence>
<evidence type="ECO:0000313" key="6">
    <source>
        <dbReference type="EMBL" id="KAK8232502.1"/>
    </source>
</evidence>
<dbReference type="EMBL" id="JBBWRZ010000007">
    <property type="protein sequence ID" value="KAK8232502.1"/>
    <property type="molecule type" value="Genomic_DNA"/>
</dbReference>
<feature type="transmembrane region" description="Helical" evidence="5">
    <location>
        <begin position="319"/>
        <end position="337"/>
    </location>
</feature>
<evidence type="ECO:0000256" key="4">
    <source>
        <dbReference type="ARBA" id="ARBA00023136"/>
    </source>
</evidence>
<dbReference type="Gene3D" id="1.20.58.340">
    <property type="entry name" value="Magnesium transport protein CorA, transmembrane region"/>
    <property type="match status" value="1"/>
</dbReference>
<dbReference type="InterPro" id="IPR002523">
    <property type="entry name" value="MgTranspt_CorA/ZnTranspt_ZntB"/>
</dbReference>
<keyword evidence="4 5" id="KW-0472">Membrane</keyword>
<dbReference type="SUPFAM" id="SSF144083">
    <property type="entry name" value="Magnesium transport protein CorA, transmembrane region"/>
    <property type="match status" value="1"/>
</dbReference>
<keyword evidence="3 5" id="KW-1133">Transmembrane helix</keyword>
<sequence length="387" mass="44610">MPMANQPRSDHYYISWMKIHPILAKKNERYLRTPDEAMLVRRTRGHPSEVRLLATSERLWCFQMPRTVVITCQSESEKFENTLSAFETLSHPATTIKLLAAGLACFKLQRQSSGPELSRFLQTRICQIALDDEYEILTHIEEDLGRIDVEISFENMGFGFGRERRTKINRLKMCMGRWRRHILSRHNLQRCMERITKAVAKREEAGAISAPSGEEDVQCLEGALSGFGSKLDGTLRHFESTFSALIGTMSINESTRALQEAEEITKLTQLAFFFIPLTFVAGIFGMNVKELTDVNIWIWAVTSICLLATTYCVLYPKRCLLLIFFAVMVMTIPVWLIPKFLMCLYMDTVDDLFDFVRSWPLVFRIRWDILESPDHPGMAWTLNEVVD</sequence>
<protein>
    <recommendedName>
        <fullName evidence="8">Mg2+ transporter protein, CorA-like/Zinc transport protein ZntB</fullName>
    </recommendedName>
</protein>
<organism evidence="6 7">
    <name type="scientific">Phyllosticta capitalensis</name>
    <dbReference type="NCBI Taxonomy" id="121624"/>
    <lineage>
        <taxon>Eukaryota</taxon>
        <taxon>Fungi</taxon>
        <taxon>Dikarya</taxon>
        <taxon>Ascomycota</taxon>
        <taxon>Pezizomycotina</taxon>
        <taxon>Dothideomycetes</taxon>
        <taxon>Dothideomycetes incertae sedis</taxon>
        <taxon>Botryosphaeriales</taxon>
        <taxon>Phyllostictaceae</taxon>
        <taxon>Phyllosticta</taxon>
    </lineage>
</organism>
<dbReference type="PANTHER" id="PTHR46494:SF1">
    <property type="entry name" value="CORA FAMILY METAL ION TRANSPORTER (EUROFUNG)"/>
    <property type="match status" value="1"/>
</dbReference>
<dbReference type="PANTHER" id="PTHR46494">
    <property type="entry name" value="CORA FAMILY METAL ION TRANSPORTER (EUROFUNG)"/>
    <property type="match status" value="1"/>
</dbReference>
<feature type="transmembrane region" description="Helical" evidence="5">
    <location>
        <begin position="270"/>
        <end position="288"/>
    </location>
</feature>
<keyword evidence="7" id="KW-1185">Reference proteome</keyword>
<evidence type="ECO:0000256" key="1">
    <source>
        <dbReference type="ARBA" id="ARBA00004651"/>
    </source>
</evidence>
<comment type="subcellular location">
    <subcellularLocation>
        <location evidence="1">Cell membrane</location>
        <topology evidence="1">Multi-pass membrane protein</topology>
    </subcellularLocation>
</comment>
<dbReference type="InterPro" id="IPR045863">
    <property type="entry name" value="CorA_TM1_TM2"/>
</dbReference>
<accession>A0ABR1YLY3</accession>
<name>A0ABR1YLY3_9PEZI</name>
<reference evidence="6 7" key="1">
    <citation type="submission" date="2024-04" db="EMBL/GenBank/DDBJ databases">
        <title>Phyllosticta paracitricarpa is synonymous to the EU quarantine fungus P. citricarpa based on phylogenomic analyses.</title>
        <authorList>
            <consortium name="Lawrence Berkeley National Laboratory"/>
            <person name="Van Ingen-Buijs V.A."/>
            <person name="Van Westerhoven A.C."/>
            <person name="Haridas S."/>
            <person name="Skiadas P."/>
            <person name="Martin F."/>
            <person name="Groenewald J.Z."/>
            <person name="Crous P.W."/>
            <person name="Seidl M.F."/>
        </authorList>
    </citation>
    <scope>NUCLEOTIDE SEQUENCE [LARGE SCALE GENOMIC DNA]</scope>
    <source>
        <strain evidence="6 7">CBS 123374</strain>
    </source>
</reference>
<evidence type="ECO:0000256" key="5">
    <source>
        <dbReference type="SAM" id="Phobius"/>
    </source>
</evidence>